<evidence type="ECO:0000256" key="2">
    <source>
        <dbReference type="ARBA" id="ARBA00022692"/>
    </source>
</evidence>
<feature type="domain" description="ABC transmembrane type-2" evidence="6">
    <location>
        <begin position="27"/>
        <end position="261"/>
    </location>
</feature>
<feature type="transmembrane region" description="Helical" evidence="5">
    <location>
        <begin position="62"/>
        <end position="81"/>
    </location>
</feature>
<dbReference type="GO" id="GO:0140359">
    <property type="term" value="F:ABC-type transporter activity"/>
    <property type="evidence" value="ECO:0007669"/>
    <property type="project" value="InterPro"/>
</dbReference>
<dbReference type="PANTHER" id="PTHR43229">
    <property type="entry name" value="NODULATION PROTEIN J"/>
    <property type="match status" value="1"/>
</dbReference>
<keyword evidence="3 5" id="KW-1133">Transmembrane helix</keyword>
<dbReference type="InterPro" id="IPR051784">
    <property type="entry name" value="Nod_factor_ABC_transporter"/>
</dbReference>
<evidence type="ECO:0000313" key="8">
    <source>
        <dbReference type="Proteomes" id="UP000826725"/>
    </source>
</evidence>
<dbReference type="RefSeq" id="WP_228856237.1">
    <property type="nucleotide sequence ID" value="NZ_AP024086.1"/>
</dbReference>
<comment type="similarity">
    <text evidence="5">Belongs to the ABC-2 integral membrane protein family.</text>
</comment>
<evidence type="ECO:0000256" key="1">
    <source>
        <dbReference type="ARBA" id="ARBA00004141"/>
    </source>
</evidence>
<feature type="transmembrane region" description="Helical" evidence="5">
    <location>
        <begin position="29"/>
        <end position="50"/>
    </location>
</feature>
<dbReference type="Pfam" id="PF01061">
    <property type="entry name" value="ABC2_membrane"/>
    <property type="match status" value="1"/>
</dbReference>
<dbReference type="Proteomes" id="UP000826725">
    <property type="component" value="Chromosome"/>
</dbReference>
<keyword evidence="2 5" id="KW-0812">Transmembrane</keyword>
<evidence type="ECO:0000259" key="6">
    <source>
        <dbReference type="PROSITE" id="PS51012"/>
    </source>
</evidence>
<dbReference type="AlphaFoldDB" id="A0A8D5JQI6"/>
<organism evidence="7 8">
    <name type="scientific">Desulfomarina profundi</name>
    <dbReference type="NCBI Taxonomy" id="2772557"/>
    <lineage>
        <taxon>Bacteria</taxon>
        <taxon>Pseudomonadati</taxon>
        <taxon>Thermodesulfobacteriota</taxon>
        <taxon>Desulfobulbia</taxon>
        <taxon>Desulfobulbales</taxon>
        <taxon>Desulfobulbaceae</taxon>
        <taxon>Desulfomarina</taxon>
    </lineage>
</organism>
<keyword evidence="4 5" id="KW-0472">Membrane</keyword>
<evidence type="ECO:0000313" key="7">
    <source>
        <dbReference type="EMBL" id="BCL60066.1"/>
    </source>
</evidence>
<evidence type="ECO:0000256" key="4">
    <source>
        <dbReference type="ARBA" id="ARBA00023136"/>
    </source>
</evidence>
<dbReference type="PROSITE" id="PS51012">
    <property type="entry name" value="ABC_TM2"/>
    <property type="match status" value="1"/>
</dbReference>
<evidence type="ECO:0000256" key="5">
    <source>
        <dbReference type="RuleBase" id="RU361157"/>
    </source>
</evidence>
<sequence>MELLRELICKPLAFIERDFRIAASYRLQFIMQGTGVLFTSTLFFMLARMIGDQKLVALESYGGDYFSFLLIGVAVTDYLSLSTSSFAAEIRSGQTVGTLESLLVSPTSIMTILFSSYIYKLLATSFRLLFYFLLGFFVFQVRFHPGSIAALLLAFLLLLLPFVGIGLLSAAFIIVLKQGSPVSFLLNVSSGLLGGAMYPVAVLPDWLQPVSKILPITHGLEALRQVLLNGAGLGDISGELSVLAIFSAVLLAAGVCAIILAVKIAKKEGSLLHY</sequence>
<protein>
    <recommendedName>
        <fullName evidence="5">Transport permease protein</fullName>
    </recommendedName>
</protein>
<dbReference type="GO" id="GO:0005886">
    <property type="term" value="C:plasma membrane"/>
    <property type="evidence" value="ECO:0007669"/>
    <property type="project" value="UniProtKB-SubCell"/>
</dbReference>
<keyword evidence="8" id="KW-1185">Reference proteome</keyword>
<reference evidence="7" key="1">
    <citation type="submission" date="2020-09" db="EMBL/GenBank/DDBJ databases">
        <title>Desulfogranum mesoprofundum gen. nov., sp. nov., a novel mesophilic, sulfate-reducing chemolithoautotroph isolated from a deep-sea hydrothermal vent chimney in the Suiyo Seamount.</title>
        <authorList>
            <person name="Hashimoto Y."/>
            <person name="Nakagawa S."/>
        </authorList>
    </citation>
    <scope>NUCLEOTIDE SEQUENCE</scope>
    <source>
        <strain evidence="7">KT2</strain>
    </source>
</reference>
<keyword evidence="5" id="KW-0813">Transport</keyword>
<dbReference type="EMBL" id="AP024086">
    <property type="protein sequence ID" value="BCL60066.1"/>
    <property type="molecule type" value="Genomic_DNA"/>
</dbReference>
<keyword evidence="5" id="KW-1003">Cell membrane</keyword>
<feature type="transmembrane region" description="Helical" evidence="5">
    <location>
        <begin position="182"/>
        <end position="201"/>
    </location>
</feature>
<proteinExistence type="inferred from homology"/>
<dbReference type="InterPro" id="IPR047817">
    <property type="entry name" value="ABC2_TM_bact-type"/>
</dbReference>
<dbReference type="InterPro" id="IPR013525">
    <property type="entry name" value="ABC2_TM"/>
</dbReference>
<name>A0A8D5JQI6_9BACT</name>
<dbReference type="PANTHER" id="PTHR43229:SF2">
    <property type="entry name" value="NODULATION PROTEIN J"/>
    <property type="match status" value="1"/>
</dbReference>
<comment type="subcellular location">
    <subcellularLocation>
        <location evidence="5">Cell membrane</location>
        <topology evidence="5">Multi-pass membrane protein</topology>
    </subcellularLocation>
    <subcellularLocation>
        <location evidence="1">Membrane</location>
        <topology evidence="1">Multi-pass membrane protein</topology>
    </subcellularLocation>
</comment>
<accession>A0A8D5JQI6</accession>
<feature type="transmembrane region" description="Helical" evidence="5">
    <location>
        <begin position="240"/>
        <end position="262"/>
    </location>
</feature>
<evidence type="ECO:0000256" key="3">
    <source>
        <dbReference type="ARBA" id="ARBA00022989"/>
    </source>
</evidence>
<gene>
    <name evidence="7" type="ORF">DGMP_07590</name>
</gene>
<feature type="transmembrane region" description="Helical" evidence="5">
    <location>
        <begin position="149"/>
        <end position="175"/>
    </location>
</feature>
<dbReference type="KEGG" id="dbk:DGMP_07590"/>
<feature type="transmembrane region" description="Helical" evidence="5">
    <location>
        <begin position="126"/>
        <end position="143"/>
    </location>
</feature>